<dbReference type="InterPro" id="IPR011006">
    <property type="entry name" value="CheY-like_superfamily"/>
</dbReference>
<dbReference type="PANTHER" id="PTHR43547:SF2">
    <property type="entry name" value="HYBRID SIGNAL TRANSDUCTION HISTIDINE KINASE C"/>
    <property type="match status" value="1"/>
</dbReference>
<dbReference type="PROSITE" id="PS50112">
    <property type="entry name" value="PAS"/>
    <property type="match status" value="2"/>
</dbReference>
<evidence type="ECO:0000313" key="16">
    <source>
        <dbReference type="Proteomes" id="UP001476950"/>
    </source>
</evidence>
<evidence type="ECO:0000313" key="15">
    <source>
        <dbReference type="EMBL" id="MEP1059046.1"/>
    </source>
</evidence>
<dbReference type="Pfam" id="PF00072">
    <property type="entry name" value="Response_reg"/>
    <property type="match status" value="1"/>
</dbReference>
<dbReference type="Gene3D" id="3.30.450.40">
    <property type="match status" value="3"/>
</dbReference>
<dbReference type="EMBL" id="JAMPLM010000008">
    <property type="protein sequence ID" value="MEP1059046.1"/>
    <property type="molecule type" value="Genomic_DNA"/>
</dbReference>
<dbReference type="SUPFAM" id="SSF47384">
    <property type="entry name" value="Homodimeric domain of signal transducing histidine kinase"/>
    <property type="match status" value="1"/>
</dbReference>
<dbReference type="InterPro" id="IPR001610">
    <property type="entry name" value="PAC"/>
</dbReference>
<dbReference type="Gene3D" id="3.40.50.2300">
    <property type="match status" value="1"/>
</dbReference>
<comment type="caution">
    <text evidence="15">The sequence shown here is derived from an EMBL/GenBank/DDBJ whole genome shotgun (WGS) entry which is preliminary data.</text>
</comment>
<dbReference type="PANTHER" id="PTHR43547">
    <property type="entry name" value="TWO-COMPONENT HISTIDINE KINASE"/>
    <property type="match status" value="1"/>
</dbReference>
<dbReference type="CDD" id="cd00082">
    <property type="entry name" value="HisKA"/>
    <property type="match status" value="1"/>
</dbReference>
<name>A0ABV0KII7_9CYAN</name>
<dbReference type="SUPFAM" id="SSF55785">
    <property type="entry name" value="PYP-like sensor domain (PAS domain)"/>
    <property type="match status" value="2"/>
</dbReference>
<comment type="catalytic activity">
    <reaction evidence="1">
        <text>ATP + protein L-histidine = ADP + protein N-phospho-L-histidine.</text>
        <dbReference type="EC" id="2.7.13.3"/>
    </reaction>
</comment>
<evidence type="ECO:0000259" key="10">
    <source>
        <dbReference type="PROSITE" id="PS50046"/>
    </source>
</evidence>
<evidence type="ECO:0000256" key="6">
    <source>
        <dbReference type="ARBA" id="ARBA00022777"/>
    </source>
</evidence>
<feature type="domain" description="Histidine kinase" evidence="11">
    <location>
        <begin position="940"/>
        <end position="1184"/>
    </location>
</feature>
<dbReference type="InterPro" id="IPR000700">
    <property type="entry name" value="PAS-assoc_C"/>
</dbReference>
<dbReference type="SMART" id="SM00448">
    <property type="entry name" value="REC"/>
    <property type="match status" value="1"/>
</dbReference>
<dbReference type="InterPro" id="IPR003661">
    <property type="entry name" value="HisK_dim/P_dom"/>
</dbReference>
<dbReference type="InterPro" id="IPR005467">
    <property type="entry name" value="His_kinase_dom"/>
</dbReference>
<feature type="coiled-coil region" evidence="9">
    <location>
        <begin position="732"/>
        <end position="762"/>
    </location>
</feature>
<dbReference type="Pfam" id="PF02518">
    <property type="entry name" value="HATPase_c"/>
    <property type="match status" value="1"/>
</dbReference>
<sequence length="1190" mass="133599">MARILIVEDEIVAALMIRAFLEHSEHTVVGSVTSGTEAVRLAAETQPDLVLMDISLEGGLDGIAAATQIHEQLGIPIIYLTANAEDQTLQRAVATEPFGYLVKPFNQVGLYTTINIALRRYQLEQQLEQAEQWLATTLASIGDGTIATDEYGCITFMNAVAEHLTGWQQSEALGASAELVLRLIHAETRETIENPLLQAIRQGASVSISEHCLLQTKNGLERAIGDTAAPIRNDKGEITGGVLIFQDVTERRQAEALLHRRQEEFRALVENSPDIVVRFDREFRHVYINPAVEVATGIAVEAFIGRTNAEMGMPTELVESWRETLQAVLDTKQEQITEFQFSTPSGLKVYQARIVPEFSQDGSVDFLLCVSRDITEYKRAEALLRQQAERERLLVAIAQRVRQSLELDEILNTTVTEVRQLLQTDRVIIYRFEPDWSGFVIVESVGDGWIPMLGRRLFDPCLAMADCLIPYANGNISSIDDLENAGLAECYVGLLRQFQVKANLVIPVLLPPSQVNRNEDGLGHLWGLLAVQQCAAPRQWDELEIDLLKKLSAQVAVAIHQSYLYQQTQQQARQEQALSRVIQAIRNSLDLTTIFQTAVMEMGSLLQVEQANILQYLPEQGVWVHQASYRQSPDVAPVGLDVVGLEIPDEGNPITARLKQLEIVRLDDASTIAHEMTQILAQTFPGAWLAVPLQMNGAVWGNITLIHGPEPFVWQDWQIELTRAVGDQLAIAIQQSQLYQQVQQLNARLEEQVQERTLLLQQAFSFEATLKRIAERVRDSLDEDQILRAVVEELAVTLAISRCSVAVYDLPQRAVNVRYEYTTAVESLQGRLIPMSQFPEVYQQLLEGQHFQYCNVDARPIQEHVVRLACPIVDDQSVLGDLRLVNYAGYVFSEQEVRLVQQVANQCAIALRQSRLYQAAQAQVDELERLNQLKDDFVSTVSHELRTPMSSIRMAIQMLEVVLLQTEDGRSRNAADPSSLVLQPESFQRAARYVQVLRDECQRETMLIDDLLDLSRLEHQAEPLNPSTRDLQVWLAPLLAPFVDRLSSQQQRLETRVAMPLPPLTTDYSYLERIFNELLQNACKYTPAGETIVVSLQAVERSSTLARSHIQISVSNSGVEIAADELNRVFDKFYRIPSLNPWQHRGTGLGLALVKRLIEPLRGVVEASSADGWTTFTVRIPLEFDEQESG</sequence>
<dbReference type="InterPro" id="IPR004358">
    <property type="entry name" value="Sig_transdc_His_kin-like_C"/>
</dbReference>
<dbReference type="EC" id="2.7.13.3" evidence="3"/>
<dbReference type="Gene3D" id="3.30.450.20">
    <property type="entry name" value="PAS domain"/>
    <property type="match status" value="2"/>
</dbReference>
<dbReference type="InterPro" id="IPR036890">
    <property type="entry name" value="HATPase_C_sf"/>
</dbReference>
<dbReference type="Gene3D" id="3.30.565.10">
    <property type="entry name" value="Histidine kinase-like ATPase, C-terminal domain"/>
    <property type="match status" value="1"/>
</dbReference>
<dbReference type="SMART" id="SM00388">
    <property type="entry name" value="HisKA"/>
    <property type="match status" value="1"/>
</dbReference>
<dbReference type="Pfam" id="PF08448">
    <property type="entry name" value="PAS_4"/>
    <property type="match status" value="1"/>
</dbReference>
<evidence type="ECO:0000256" key="9">
    <source>
        <dbReference type="SAM" id="Coils"/>
    </source>
</evidence>
<dbReference type="PROSITE" id="PS50113">
    <property type="entry name" value="PAC"/>
    <property type="match status" value="2"/>
</dbReference>
<dbReference type="InterPro" id="IPR036097">
    <property type="entry name" value="HisK_dim/P_sf"/>
</dbReference>
<dbReference type="PRINTS" id="PR00344">
    <property type="entry name" value="BCTRLSENSOR"/>
</dbReference>
<keyword evidence="9" id="KW-0175">Coiled coil</keyword>
<keyword evidence="6" id="KW-0418">Kinase</keyword>
<dbReference type="RefSeq" id="WP_190450098.1">
    <property type="nucleotide sequence ID" value="NZ_JAMPLM010000008.1"/>
</dbReference>
<keyword evidence="4 8" id="KW-0597">Phosphoprotein</keyword>
<dbReference type="SMART" id="SM00387">
    <property type="entry name" value="HATPase_c"/>
    <property type="match status" value="1"/>
</dbReference>
<evidence type="ECO:0000256" key="1">
    <source>
        <dbReference type="ARBA" id="ARBA00000085"/>
    </source>
</evidence>
<dbReference type="CDD" id="cd00130">
    <property type="entry name" value="PAS"/>
    <property type="match status" value="2"/>
</dbReference>
<accession>A0ABV0KII7</accession>
<dbReference type="InterPro" id="IPR016132">
    <property type="entry name" value="Phyto_chromo_attachment"/>
</dbReference>
<dbReference type="InterPro" id="IPR029016">
    <property type="entry name" value="GAF-like_dom_sf"/>
</dbReference>
<evidence type="ECO:0000259" key="14">
    <source>
        <dbReference type="PROSITE" id="PS50113"/>
    </source>
</evidence>
<dbReference type="InterPro" id="IPR001789">
    <property type="entry name" value="Sig_transdc_resp-reg_receiver"/>
</dbReference>
<feature type="domain" description="PAC" evidence="14">
    <location>
        <begin position="335"/>
        <end position="386"/>
    </location>
</feature>
<protein>
    <recommendedName>
        <fullName evidence="3">histidine kinase</fullName>
        <ecNumber evidence="3">2.7.13.3</ecNumber>
    </recommendedName>
</protein>
<feature type="domain" description="Phytochrome chromophore attachment site" evidence="10">
    <location>
        <begin position="406"/>
        <end position="554"/>
    </location>
</feature>
<evidence type="ECO:0000259" key="11">
    <source>
        <dbReference type="PROSITE" id="PS50109"/>
    </source>
</evidence>
<evidence type="ECO:0000256" key="8">
    <source>
        <dbReference type="PROSITE-ProRule" id="PRU00169"/>
    </source>
</evidence>
<dbReference type="SUPFAM" id="SSF55874">
    <property type="entry name" value="ATPase domain of HSP90 chaperone/DNA topoisomerase II/histidine kinase"/>
    <property type="match status" value="1"/>
</dbReference>
<dbReference type="InterPro" id="IPR013656">
    <property type="entry name" value="PAS_4"/>
</dbReference>
<dbReference type="Gene3D" id="1.10.287.130">
    <property type="match status" value="1"/>
</dbReference>
<feature type="domain" description="PAS" evidence="13">
    <location>
        <begin position="261"/>
        <end position="332"/>
    </location>
</feature>
<dbReference type="SUPFAM" id="SSF55781">
    <property type="entry name" value="GAF domain-like"/>
    <property type="match status" value="3"/>
</dbReference>
<dbReference type="InterPro" id="IPR003594">
    <property type="entry name" value="HATPase_dom"/>
</dbReference>
<comment type="similarity">
    <text evidence="2">In the N-terminal section; belongs to the phytochrome family.</text>
</comment>
<feature type="modified residue" description="4-aspartylphosphate" evidence="8">
    <location>
        <position position="53"/>
    </location>
</feature>
<dbReference type="SMART" id="SM00065">
    <property type="entry name" value="GAF"/>
    <property type="match status" value="3"/>
</dbReference>
<organism evidence="15 16">
    <name type="scientific">Stenomitos frigidus AS-A4</name>
    <dbReference type="NCBI Taxonomy" id="2933935"/>
    <lineage>
        <taxon>Bacteria</taxon>
        <taxon>Bacillati</taxon>
        <taxon>Cyanobacteriota</taxon>
        <taxon>Cyanophyceae</taxon>
        <taxon>Leptolyngbyales</taxon>
        <taxon>Leptolyngbyaceae</taxon>
        <taxon>Stenomitos</taxon>
    </lineage>
</organism>
<dbReference type="InterPro" id="IPR035965">
    <property type="entry name" value="PAS-like_dom_sf"/>
</dbReference>
<reference evidence="15 16" key="1">
    <citation type="submission" date="2022-04" db="EMBL/GenBank/DDBJ databases">
        <title>Positive selection, recombination, and allopatry shape intraspecific diversity of widespread and dominant cyanobacteria.</title>
        <authorList>
            <person name="Wei J."/>
            <person name="Shu W."/>
            <person name="Hu C."/>
        </authorList>
    </citation>
    <scope>NUCLEOTIDE SEQUENCE [LARGE SCALE GENOMIC DNA]</scope>
    <source>
        <strain evidence="15 16">AS-A4</strain>
    </source>
</reference>
<dbReference type="InterPro" id="IPR003018">
    <property type="entry name" value="GAF"/>
</dbReference>
<feature type="domain" description="Response regulatory" evidence="12">
    <location>
        <begin position="3"/>
        <end position="118"/>
    </location>
</feature>
<dbReference type="Proteomes" id="UP001476950">
    <property type="component" value="Unassembled WGS sequence"/>
</dbReference>
<feature type="domain" description="PAS" evidence="13">
    <location>
        <begin position="130"/>
        <end position="203"/>
    </location>
</feature>
<dbReference type="NCBIfam" id="TIGR00229">
    <property type="entry name" value="sensory_box"/>
    <property type="match status" value="2"/>
</dbReference>
<evidence type="ECO:0000259" key="12">
    <source>
        <dbReference type="PROSITE" id="PS50110"/>
    </source>
</evidence>
<dbReference type="SMART" id="SM00086">
    <property type="entry name" value="PAC"/>
    <property type="match status" value="2"/>
</dbReference>
<keyword evidence="16" id="KW-1185">Reference proteome</keyword>
<gene>
    <name evidence="15" type="ORF">NDI38_11420</name>
</gene>
<dbReference type="InterPro" id="IPR000014">
    <property type="entry name" value="PAS"/>
</dbReference>
<evidence type="ECO:0000256" key="2">
    <source>
        <dbReference type="ARBA" id="ARBA00006402"/>
    </source>
</evidence>
<evidence type="ECO:0000256" key="7">
    <source>
        <dbReference type="ARBA" id="ARBA00023012"/>
    </source>
</evidence>
<dbReference type="Pfam" id="PF00512">
    <property type="entry name" value="HisKA"/>
    <property type="match status" value="1"/>
</dbReference>
<keyword evidence="7" id="KW-0902">Two-component regulatory system</keyword>
<dbReference type="CDD" id="cd17534">
    <property type="entry name" value="REC_DC-like"/>
    <property type="match status" value="1"/>
</dbReference>
<dbReference type="SMART" id="SM00091">
    <property type="entry name" value="PAS"/>
    <property type="match status" value="2"/>
</dbReference>
<proteinExistence type="inferred from homology"/>
<dbReference type="Pfam" id="PF01590">
    <property type="entry name" value="GAF"/>
    <property type="match status" value="3"/>
</dbReference>
<evidence type="ECO:0000259" key="13">
    <source>
        <dbReference type="PROSITE" id="PS50112"/>
    </source>
</evidence>
<evidence type="ECO:0000256" key="3">
    <source>
        <dbReference type="ARBA" id="ARBA00012438"/>
    </source>
</evidence>
<dbReference type="Pfam" id="PF00989">
    <property type="entry name" value="PAS"/>
    <property type="match status" value="1"/>
</dbReference>
<dbReference type="InterPro" id="IPR013767">
    <property type="entry name" value="PAS_fold"/>
</dbReference>
<dbReference type="PROSITE" id="PS50046">
    <property type="entry name" value="PHYTOCHROME_2"/>
    <property type="match status" value="1"/>
</dbReference>
<keyword evidence="5" id="KW-0808">Transferase</keyword>
<dbReference type="SUPFAM" id="SSF52172">
    <property type="entry name" value="CheY-like"/>
    <property type="match status" value="1"/>
</dbReference>
<dbReference type="PROSITE" id="PS50109">
    <property type="entry name" value="HIS_KIN"/>
    <property type="match status" value="1"/>
</dbReference>
<feature type="domain" description="PAC" evidence="14">
    <location>
        <begin position="207"/>
        <end position="260"/>
    </location>
</feature>
<evidence type="ECO:0000256" key="4">
    <source>
        <dbReference type="ARBA" id="ARBA00022553"/>
    </source>
</evidence>
<evidence type="ECO:0000256" key="5">
    <source>
        <dbReference type="ARBA" id="ARBA00022679"/>
    </source>
</evidence>
<dbReference type="PROSITE" id="PS50110">
    <property type="entry name" value="RESPONSE_REGULATORY"/>
    <property type="match status" value="1"/>
</dbReference>